<feature type="domain" description="DUF22" evidence="1">
    <location>
        <begin position="35"/>
        <end position="107"/>
    </location>
</feature>
<gene>
    <name evidence="2" type="ORF">SDC9_03488</name>
</gene>
<accession>A0A644STM4</accession>
<dbReference type="AlphaFoldDB" id="A0A644STM4"/>
<organism evidence="2">
    <name type="scientific">bioreactor metagenome</name>
    <dbReference type="NCBI Taxonomy" id="1076179"/>
    <lineage>
        <taxon>unclassified sequences</taxon>
        <taxon>metagenomes</taxon>
        <taxon>ecological metagenomes</taxon>
    </lineage>
</organism>
<name>A0A644STM4_9ZZZZ</name>
<dbReference type="Pfam" id="PF01629">
    <property type="entry name" value="DUF22"/>
    <property type="match status" value="1"/>
</dbReference>
<protein>
    <recommendedName>
        <fullName evidence="1">DUF22 domain-containing protein</fullName>
    </recommendedName>
</protein>
<evidence type="ECO:0000259" key="1">
    <source>
        <dbReference type="Pfam" id="PF01629"/>
    </source>
</evidence>
<comment type="caution">
    <text evidence="2">The sequence shown here is derived from an EMBL/GenBank/DDBJ whole genome shotgun (WGS) entry which is preliminary data.</text>
</comment>
<dbReference type="EMBL" id="VSSQ01000006">
    <property type="protein sequence ID" value="MPL57963.1"/>
    <property type="molecule type" value="Genomic_DNA"/>
</dbReference>
<dbReference type="InterPro" id="IPR002572">
    <property type="entry name" value="DUF22"/>
</dbReference>
<proteinExistence type="predicted"/>
<evidence type="ECO:0000313" key="2">
    <source>
        <dbReference type="EMBL" id="MPL57963.1"/>
    </source>
</evidence>
<reference evidence="2" key="1">
    <citation type="submission" date="2019-08" db="EMBL/GenBank/DDBJ databases">
        <authorList>
            <person name="Kucharzyk K."/>
            <person name="Murdoch R.W."/>
            <person name="Higgins S."/>
            <person name="Loffler F."/>
        </authorList>
    </citation>
    <scope>NUCLEOTIDE SEQUENCE</scope>
</reference>
<sequence>MVRILNPVGEFKRETEHSKAGKMDLEMGDIPVLSRVIVADEDVDLEEGKSVSIKIKEIDIPAKYVVVIGGYAANRYGHPIAVGSDAHIPLSMDKTVNRAAFVVVDNGKIEKGDLLGFLSLLPVKIINTLLG</sequence>